<sequence length="84" mass="9102">MSFRPARAEWLARPSLARLLAQPSLARPRAQPSTARPLALPSLIRPRAALVSLAHLSSPHRRLSSRTRLSLALRVALPAVVLAA</sequence>
<comment type="caution">
    <text evidence="1">The sequence shown here is derived from an EMBL/GenBank/DDBJ whole genome shotgun (WGS) entry which is preliminary data.</text>
</comment>
<dbReference type="RefSeq" id="WP_279996601.1">
    <property type="nucleotide sequence ID" value="NZ_JAOCDZ010000017.1"/>
</dbReference>
<protein>
    <submittedName>
        <fullName evidence="1">Uncharacterized protein</fullName>
    </submittedName>
</protein>
<dbReference type="AlphaFoldDB" id="A0AA42LSE4"/>
<feature type="non-terminal residue" evidence="1">
    <location>
        <position position="84"/>
    </location>
</feature>
<proteinExistence type="predicted"/>
<dbReference type="Proteomes" id="UP001161094">
    <property type="component" value="Unassembled WGS sequence"/>
</dbReference>
<dbReference type="EMBL" id="JAOCDZ010000017">
    <property type="protein sequence ID" value="MDH0738604.1"/>
    <property type="molecule type" value="Genomic_DNA"/>
</dbReference>
<name>A0AA42LSE4_9BURK</name>
<evidence type="ECO:0000313" key="2">
    <source>
        <dbReference type="Proteomes" id="UP001161094"/>
    </source>
</evidence>
<reference evidence="1" key="1">
    <citation type="submission" date="2022-09" db="EMBL/GenBank/DDBJ databases">
        <title>Intensive care unit water sources are persistently colonized with multi-drug resistant bacteria and are the site of extensive horizontal gene transfer of antibiotic resistance genes.</title>
        <authorList>
            <person name="Diorio-Toth L."/>
        </authorList>
    </citation>
    <scope>NUCLEOTIDE SEQUENCE</scope>
    <source>
        <strain evidence="1">GD03843</strain>
    </source>
</reference>
<evidence type="ECO:0000313" key="1">
    <source>
        <dbReference type="EMBL" id="MDH0738604.1"/>
    </source>
</evidence>
<gene>
    <name evidence="1" type="ORF">N5D93_22480</name>
</gene>
<organism evidence="1 2">
    <name type="scientific">Achromobacter spanius</name>
    <dbReference type="NCBI Taxonomy" id="217203"/>
    <lineage>
        <taxon>Bacteria</taxon>
        <taxon>Pseudomonadati</taxon>
        <taxon>Pseudomonadota</taxon>
        <taxon>Betaproteobacteria</taxon>
        <taxon>Burkholderiales</taxon>
        <taxon>Alcaligenaceae</taxon>
        <taxon>Achromobacter</taxon>
    </lineage>
</organism>
<accession>A0AA42LSE4</accession>